<dbReference type="SMART" id="SM00401">
    <property type="entry name" value="ZnF_GATA"/>
    <property type="match status" value="1"/>
</dbReference>
<feature type="compositionally biased region" description="Low complexity" evidence="7">
    <location>
        <begin position="491"/>
        <end position="508"/>
    </location>
</feature>
<evidence type="ECO:0000256" key="5">
    <source>
        <dbReference type="ARBA" id="ARBA00023163"/>
    </source>
</evidence>
<keyword evidence="2 6" id="KW-0863">Zinc-finger</keyword>
<evidence type="ECO:0000259" key="8">
    <source>
        <dbReference type="PROSITE" id="PS50114"/>
    </source>
</evidence>
<dbReference type="STRING" id="1344416.A0A138ZZG7"/>
<evidence type="ECO:0000256" key="1">
    <source>
        <dbReference type="ARBA" id="ARBA00022723"/>
    </source>
</evidence>
<reference evidence="9 10" key="1">
    <citation type="journal article" date="2015" name="Genome Biol. Evol.">
        <title>Phylogenomic analyses indicate that early fungi evolved digesting cell walls of algal ancestors of land plants.</title>
        <authorList>
            <person name="Chang Y."/>
            <person name="Wang S."/>
            <person name="Sekimoto S."/>
            <person name="Aerts A.L."/>
            <person name="Choi C."/>
            <person name="Clum A."/>
            <person name="LaButti K.M."/>
            <person name="Lindquist E.A."/>
            <person name="Yee Ngan C."/>
            <person name="Ohm R.A."/>
            <person name="Salamov A.A."/>
            <person name="Grigoriev I.V."/>
            <person name="Spatafora J.W."/>
            <person name="Berbee M.L."/>
        </authorList>
    </citation>
    <scope>NUCLEOTIDE SEQUENCE [LARGE SCALE GENOMIC DNA]</scope>
    <source>
        <strain evidence="9 10">JEL478</strain>
    </source>
</reference>
<keyword evidence="4" id="KW-0805">Transcription regulation</keyword>
<dbReference type="PROSITE" id="PS50114">
    <property type="entry name" value="GATA_ZN_FINGER_2"/>
    <property type="match status" value="1"/>
</dbReference>
<dbReference type="GO" id="GO:0043565">
    <property type="term" value="F:sequence-specific DNA binding"/>
    <property type="evidence" value="ECO:0007669"/>
    <property type="project" value="InterPro"/>
</dbReference>
<evidence type="ECO:0000256" key="7">
    <source>
        <dbReference type="SAM" id="MobiDB-lite"/>
    </source>
</evidence>
<dbReference type="OrthoDB" id="2162994at2759"/>
<dbReference type="AlphaFoldDB" id="A0A138ZZG7"/>
<dbReference type="Gene3D" id="3.30.50.10">
    <property type="entry name" value="Erythroid Transcription Factor GATA-1, subunit A"/>
    <property type="match status" value="1"/>
</dbReference>
<evidence type="ECO:0000256" key="6">
    <source>
        <dbReference type="PROSITE-ProRule" id="PRU00094"/>
    </source>
</evidence>
<dbReference type="SUPFAM" id="SSF57716">
    <property type="entry name" value="Glucocorticoid receptor-like (DNA-binding domain)"/>
    <property type="match status" value="1"/>
</dbReference>
<feature type="compositionally biased region" description="Low complexity" evidence="7">
    <location>
        <begin position="198"/>
        <end position="227"/>
    </location>
</feature>
<evidence type="ECO:0000256" key="4">
    <source>
        <dbReference type="ARBA" id="ARBA00023015"/>
    </source>
</evidence>
<feature type="compositionally biased region" description="Pro residues" evidence="7">
    <location>
        <begin position="256"/>
        <end position="269"/>
    </location>
</feature>
<feature type="region of interest" description="Disordered" evidence="7">
    <location>
        <begin position="374"/>
        <end position="393"/>
    </location>
</feature>
<dbReference type="GO" id="GO:0008270">
    <property type="term" value="F:zinc ion binding"/>
    <property type="evidence" value="ECO:0007669"/>
    <property type="project" value="UniProtKB-KW"/>
</dbReference>
<dbReference type="Pfam" id="PF00320">
    <property type="entry name" value="GATA"/>
    <property type="match status" value="1"/>
</dbReference>
<feature type="region of interest" description="Disordered" evidence="7">
    <location>
        <begin position="490"/>
        <end position="553"/>
    </location>
</feature>
<keyword evidence="5" id="KW-0804">Transcription</keyword>
<dbReference type="CDD" id="cd00202">
    <property type="entry name" value="ZnF_GATA"/>
    <property type="match status" value="1"/>
</dbReference>
<accession>A0A138ZZG7</accession>
<feature type="domain" description="GATA-type" evidence="8">
    <location>
        <begin position="582"/>
        <end position="611"/>
    </location>
</feature>
<feature type="compositionally biased region" description="Polar residues" evidence="7">
    <location>
        <begin position="524"/>
        <end position="540"/>
    </location>
</feature>
<evidence type="ECO:0000256" key="2">
    <source>
        <dbReference type="ARBA" id="ARBA00022771"/>
    </source>
</evidence>
<sequence>MRWAFESSDSLQTSYRSGRRPLCNEAASKVCGPTFTEAQLAHPVQPEPVPLSAPVAMNTFSSQPADEGAPHLFFPEPMSTEPMSIPSSLPGRSRHHAMAAPIARRAPKTAPYRQFMGTIEKVLLRETREVVSENTEGDGAGVGLDGAHGDVGDSALDAWDGYASSAPAGSGKNWAGDADGMDLDDLYFTLSDATAYSEGPAAAPAPESTPASTSAPAPTSTAAPNTTFDYMTGPTPTERLDAIARKATPTLAGPYPHNPPPPRPNFPSRPHPHRTHSTPDPTTQSFMHHLATTFASYYSNRLALATAFHQLALNPACVETLRAVGMPFLQPLLVDSDRRVRELAMSTADILLGGQRTPVQPLSGMLDAFVASTSGKPGVKKDRARTPPNVPDLASPLLNYTSDAMEGLLNSMASPESQLSALVNGMGVGMGSLASVATQPMAIPTKSPSVGGGFADSILGRGSAGHFSTSSLTHSPSSISLLGTSFPAHASTSTSLPRSSLPLPISTPAAPSQGAVNPSDVFRTPSQLGSSLSTLCESPKTSTGTGASASGGANNPAVASLLAHAVTRKPRQGSVDDPVHGCEECGITSSPEWRKGPSGMKTLCNACGLRYARKNARGGGAHRTGSSTSLSTMGSPLNDKR</sequence>
<keyword evidence="10" id="KW-1185">Reference proteome</keyword>
<dbReference type="Proteomes" id="UP000070544">
    <property type="component" value="Unassembled WGS sequence"/>
</dbReference>
<dbReference type="EMBL" id="KQ965844">
    <property type="protein sequence ID" value="KXS09899.1"/>
    <property type="molecule type" value="Genomic_DNA"/>
</dbReference>
<dbReference type="InterPro" id="IPR000679">
    <property type="entry name" value="Znf_GATA"/>
</dbReference>
<keyword evidence="3" id="KW-0862">Zinc</keyword>
<keyword evidence="1" id="KW-0479">Metal-binding</keyword>
<organism evidence="9 10">
    <name type="scientific">Gonapodya prolifera (strain JEL478)</name>
    <name type="common">Monoblepharis prolifera</name>
    <dbReference type="NCBI Taxonomy" id="1344416"/>
    <lineage>
        <taxon>Eukaryota</taxon>
        <taxon>Fungi</taxon>
        <taxon>Fungi incertae sedis</taxon>
        <taxon>Chytridiomycota</taxon>
        <taxon>Chytridiomycota incertae sedis</taxon>
        <taxon>Monoblepharidomycetes</taxon>
        <taxon>Monoblepharidales</taxon>
        <taxon>Gonapodyaceae</taxon>
        <taxon>Gonapodya</taxon>
    </lineage>
</organism>
<dbReference type="PANTHER" id="PTHR47172:SF24">
    <property type="entry name" value="GATA ZINC FINGER DOMAIN-CONTAINING PROTEIN 14-RELATED"/>
    <property type="match status" value="1"/>
</dbReference>
<dbReference type="InterPro" id="IPR013088">
    <property type="entry name" value="Znf_NHR/GATA"/>
</dbReference>
<protein>
    <recommendedName>
        <fullName evidence="8">GATA-type domain-containing protein</fullName>
    </recommendedName>
</protein>
<dbReference type="PANTHER" id="PTHR47172">
    <property type="entry name" value="OS01G0976800 PROTEIN"/>
    <property type="match status" value="1"/>
</dbReference>
<proteinExistence type="predicted"/>
<feature type="region of interest" description="Disordered" evidence="7">
    <location>
        <begin position="249"/>
        <end position="281"/>
    </location>
</feature>
<feature type="compositionally biased region" description="Low complexity" evidence="7">
    <location>
        <begin position="624"/>
        <end position="635"/>
    </location>
</feature>
<evidence type="ECO:0000313" key="10">
    <source>
        <dbReference type="Proteomes" id="UP000070544"/>
    </source>
</evidence>
<evidence type="ECO:0000256" key="3">
    <source>
        <dbReference type="ARBA" id="ARBA00022833"/>
    </source>
</evidence>
<dbReference type="PROSITE" id="PS00344">
    <property type="entry name" value="GATA_ZN_FINGER_1"/>
    <property type="match status" value="1"/>
</dbReference>
<dbReference type="GO" id="GO:0006355">
    <property type="term" value="P:regulation of DNA-templated transcription"/>
    <property type="evidence" value="ECO:0007669"/>
    <property type="project" value="InterPro"/>
</dbReference>
<feature type="region of interest" description="Disordered" evidence="7">
    <location>
        <begin position="198"/>
        <end position="236"/>
    </location>
</feature>
<feature type="region of interest" description="Disordered" evidence="7">
    <location>
        <begin position="616"/>
        <end position="641"/>
    </location>
</feature>
<feature type="compositionally biased region" description="Low complexity" evidence="7">
    <location>
        <begin position="541"/>
        <end position="553"/>
    </location>
</feature>
<gene>
    <name evidence="9" type="ORF">M427DRAFT_149316</name>
</gene>
<name>A0A138ZZG7_GONPJ</name>
<evidence type="ECO:0000313" key="9">
    <source>
        <dbReference type="EMBL" id="KXS09899.1"/>
    </source>
</evidence>